<evidence type="ECO:0000259" key="4">
    <source>
        <dbReference type="Pfam" id="PF08544"/>
    </source>
</evidence>
<dbReference type="InterPro" id="IPR020568">
    <property type="entry name" value="Ribosomal_Su5_D2-typ_SF"/>
</dbReference>
<evidence type="ECO:0000256" key="1">
    <source>
        <dbReference type="ARBA" id="ARBA00022679"/>
    </source>
</evidence>
<comment type="caution">
    <text evidence="5">The sequence shown here is derived from an EMBL/GenBank/DDBJ whole genome shotgun (WGS) entry which is preliminary data.</text>
</comment>
<keyword evidence="2" id="KW-0328">Glycosyltransferase</keyword>
<comment type="catalytic activity">
    <reaction evidence="2">
        <text>5-phospho-alpha-D-ribose 1-diphosphate + 4-hydroxybenzoate + H(+) = 4-(beta-D-ribofuranosyl)phenol 5'-phosphate + CO2 + diphosphate</text>
        <dbReference type="Rhea" id="RHEA:48556"/>
        <dbReference type="ChEBI" id="CHEBI:15378"/>
        <dbReference type="ChEBI" id="CHEBI:16526"/>
        <dbReference type="ChEBI" id="CHEBI:17879"/>
        <dbReference type="ChEBI" id="CHEBI:33019"/>
        <dbReference type="ChEBI" id="CHEBI:58017"/>
        <dbReference type="ChEBI" id="CHEBI:82767"/>
        <dbReference type="EC" id="2.4.2.54"/>
    </reaction>
</comment>
<dbReference type="PANTHER" id="PTHR20861:SF6">
    <property type="entry name" value="BETA-RIBOFURANOSYLPHENOL 5'-PHOSPHATE SYNTHASE"/>
    <property type="match status" value="1"/>
</dbReference>
<dbReference type="EMBL" id="DRZC01000005">
    <property type="protein sequence ID" value="HHQ79872.1"/>
    <property type="molecule type" value="Genomic_DNA"/>
</dbReference>
<dbReference type="GO" id="GO:0043793">
    <property type="term" value="F:beta-ribofuranosylaminobenzene 5'-phosphate synthase activity"/>
    <property type="evidence" value="ECO:0007669"/>
    <property type="project" value="UniProtKB-EC"/>
</dbReference>
<dbReference type="Pfam" id="PF00288">
    <property type="entry name" value="GHMP_kinases_N"/>
    <property type="match status" value="1"/>
</dbReference>
<protein>
    <recommendedName>
        <fullName evidence="2">Beta-ribofuranosylaminobenzene 5'-phosphate synthase</fullName>
        <shortName evidence="2">Beta-RFA-P synthase</shortName>
        <ecNumber evidence="2">2.4.2.54</ecNumber>
    </recommendedName>
</protein>
<feature type="domain" description="GHMP kinase N-terminal" evidence="3">
    <location>
        <begin position="64"/>
        <end position="132"/>
    </location>
</feature>
<organism evidence="5">
    <name type="scientific">Fervidicoccus fontis</name>
    <dbReference type="NCBI Taxonomy" id="683846"/>
    <lineage>
        <taxon>Archaea</taxon>
        <taxon>Thermoproteota</taxon>
        <taxon>Thermoprotei</taxon>
        <taxon>Fervidicoccales</taxon>
        <taxon>Fervidicoccaceae</taxon>
        <taxon>Fervidicoccus</taxon>
    </lineage>
</organism>
<dbReference type="AlphaFoldDB" id="A0A7J3ZJ31"/>
<dbReference type="GO" id="GO:0005524">
    <property type="term" value="F:ATP binding"/>
    <property type="evidence" value="ECO:0007669"/>
    <property type="project" value="UniProtKB-UniRule"/>
</dbReference>
<evidence type="ECO:0000259" key="3">
    <source>
        <dbReference type="Pfam" id="PF00288"/>
    </source>
</evidence>
<dbReference type="PANTHER" id="PTHR20861">
    <property type="entry name" value="HOMOSERINE/4-DIPHOSPHOCYTIDYL-2-C-METHYL-D-ERYTHRITOL KINASE"/>
    <property type="match status" value="1"/>
</dbReference>
<comment type="function">
    <text evidence="2">Catalyzes the condensation of 4-aminobenzoate (pABA) with 5-phospho-alpha-D-ribose 1-diphosphate (PRPP) to produce beta-ribofuranosylaminobenzene 5'-phosphate (beta-RFA-P).</text>
</comment>
<evidence type="ECO:0000313" key="5">
    <source>
        <dbReference type="EMBL" id="HHQ79872.1"/>
    </source>
</evidence>
<comment type="subunit">
    <text evidence="2">Homodimer.</text>
</comment>
<comment type="similarity">
    <text evidence="2">Belongs to the beta-RFA-P synthase family.</text>
</comment>
<evidence type="ECO:0000256" key="2">
    <source>
        <dbReference type="PIRNR" id="PIRNR004884"/>
    </source>
</evidence>
<feature type="domain" description="GHMP kinase C-terminal" evidence="4">
    <location>
        <begin position="227"/>
        <end position="305"/>
    </location>
</feature>
<dbReference type="UniPathway" id="UPA00065"/>
<dbReference type="InterPro" id="IPR006204">
    <property type="entry name" value="GHMP_kinase_N_dom"/>
</dbReference>
<dbReference type="EC" id="2.4.2.54" evidence="2"/>
<dbReference type="PIRSF" id="PIRSF004884">
    <property type="entry name" value="Sugar_kin_arch"/>
    <property type="match status" value="1"/>
</dbReference>
<keyword evidence="1 2" id="KW-0808">Transferase</keyword>
<accession>A0A7J3ZJ31</accession>
<dbReference type="Pfam" id="PF08544">
    <property type="entry name" value="GHMP_kinases_C"/>
    <property type="match status" value="1"/>
</dbReference>
<name>A0A7J3ZJ31_9CREN</name>
<sequence>MSRVIIVAGSRLHLGFYNIKNPTTAYGSIGVYVEEPRTLVELERASSTSLHGPLSSSEKRMLESIVDLYCSQTNVSGVRVKVTHHPPRHVGLGSTTQLLLSIATGIARMCGKRAMVARLALLLKRGLVSGIGIYGFWRGGFIVDSGRRCLDNMLKPPSRLSDLPRLLFRARIPSSWRFVLIIPEGVRGLKEEEEESMITKPPSVDNDVSTTLLQALLSKVVRGVIDLDLKLFGEGINTIQDLVGDAFSVYQGGRYATPFTERAVEILRGSGAAGAGQSSWGPLAYGIFKARGLEEVLRVLRRRLYHENIDARIVATHARNRGFSLHVESPPSR</sequence>
<proteinExistence type="inferred from homology"/>
<comment type="pathway">
    <text evidence="2">Cofactor biosynthesis; 5,6,7,8-tetrahydromethanopterin biosynthesis.</text>
</comment>
<dbReference type="InterPro" id="IPR013750">
    <property type="entry name" value="GHMP_kinase_C_dom"/>
</dbReference>
<gene>
    <name evidence="5" type="ORF">ENM78_00170</name>
</gene>
<dbReference type="InterPro" id="IPR004422">
    <property type="entry name" value="RFAP_synthase"/>
</dbReference>
<reference evidence="5" key="1">
    <citation type="journal article" date="2020" name="mSystems">
        <title>Genome- and Community-Level Interaction Insights into Carbon Utilization and Element Cycling Functions of Hydrothermarchaeota in Hydrothermal Sediment.</title>
        <authorList>
            <person name="Zhou Z."/>
            <person name="Liu Y."/>
            <person name="Xu W."/>
            <person name="Pan J."/>
            <person name="Luo Z.H."/>
            <person name="Li M."/>
        </authorList>
    </citation>
    <scope>NUCLEOTIDE SEQUENCE [LARGE SCALE GENOMIC DNA]</scope>
    <source>
        <strain evidence="5">SpSt-1116</strain>
    </source>
</reference>
<dbReference type="SUPFAM" id="SSF54211">
    <property type="entry name" value="Ribosomal protein S5 domain 2-like"/>
    <property type="match status" value="1"/>
</dbReference>